<evidence type="ECO:0000313" key="4">
    <source>
        <dbReference type="Proteomes" id="UP000031036"/>
    </source>
</evidence>
<evidence type="ECO:0000256" key="2">
    <source>
        <dbReference type="SAM" id="Phobius"/>
    </source>
</evidence>
<dbReference type="OrthoDB" id="5964337at2759"/>
<keyword evidence="2" id="KW-1133">Transmembrane helix</keyword>
<feature type="transmembrane region" description="Helical" evidence="2">
    <location>
        <begin position="348"/>
        <end position="367"/>
    </location>
</feature>
<dbReference type="EMBL" id="JPKZ01001178">
    <property type="protein sequence ID" value="KHN83570.1"/>
    <property type="molecule type" value="Genomic_DNA"/>
</dbReference>
<keyword evidence="2" id="KW-0472">Membrane</keyword>
<evidence type="ECO:0008006" key="5">
    <source>
        <dbReference type="Google" id="ProtNLM"/>
    </source>
</evidence>
<feature type="transmembrane region" description="Helical" evidence="2">
    <location>
        <begin position="316"/>
        <end position="336"/>
    </location>
</feature>
<protein>
    <recommendedName>
        <fullName evidence="5">Transmembrane protein</fullName>
    </recommendedName>
</protein>
<reference evidence="3 4" key="1">
    <citation type="submission" date="2014-11" db="EMBL/GenBank/DDBJ databases">
        <title>Genetic blueprint of the zoonotic pathogen Toxocara canis.</title>
        <authorList>
            <person name="Zhu X.-Q."/>
            <person name="Korhonen P.K."/>
            <person name="Cai H."/>
            <person name="Young N.D."/>
            <person name="Nejsum P."/>
            <person name="von Samson-Himmelstjerna G."/>
            <person name="Boag P.R."/>
            <person name="Tan P."/>
            <person name="Li Q."/>
            <person name="Min J."/>
            <person name="Yang Y."/>
            <person name="Wang X."/>
            <person name="Fang X."/>
            <person name="Hall R.S."/>
            <person name="Hofmann A."/>
            <person name="Sternberg P.W."/>
            <person name="Jex A.R."/>
            <person name="Gasser R.B."/>
        </authorList>
    </citation>
    <scope>NUCLEOTIDE SEQUENCE [LARGE SCALE GENOMIC DNA]</scope>
    <source>
        <strain evidence="3">PN_DK_2014</strain>
    </source>
</reference>
<sequence length="397" mass="45689">MNYSFNEPRHDNVATYRSYDEYENSPERRHLTEEVIEENAHELVKHDNFYGGSSDDDLPYLSRTNNGETSKRNFLDNTSTMGVVPGPFVRGCLDLFAFALCIALVIVQLGLIDFYYLNALKGKVWYAWLGADSIVIIILIWLLVLAIRSNQQQMEEASSTDAKVKYAWIGWFAYSAVLAGKIAACFRLFYDQLPPTPLDNHDKLFDDHLFRLGLSLSALIFLFLLEAHHYTPVFSNRQTYIIYLVTAICFDIIDTVCFLDLLWQSFKNNWQLPLWLDIVILSLAGINFILPTFALLRLRFGRLPRIFLVSDKVWALLYVLLVNGPYLGIRIYLYILLEVPQQGKHYDASILVVKNVAMIYLAVKEVWTRLQYWRHKKNAMGSRGELTAPGATNEDEA</sequence>
<organism evidence="3 4">
    <name type="scientific">Toxocara canis</name>
    <name type="common">Canine roundworm</name>
    <dbReference type="NCBI Taxonomy" id="6265"/>
    <lineage>
        <taxon>Eukaryota</taxon>
        <taxon>Metazoa</taxon>
        <taxon>Ecdysozoa</taxon>
        <taxon>Nematoda</taxon>
        <taxon>Chromadorea</taxon>
        <taxon>Rhabditida</taxon>
        <taxon>Spirurina</taxon>
        <taxon>Ascaridomorpha</taxon>
        <taxon>Ascaridoidea</taxon>
        <taxon>Toxocaridae</taxon>
        <taxon>Toxocara</taxon>
    </lineage>
</organism>
<dbReference type="InterPro" id="IPR032776">
    <property type="entry name" value="CECR6/TMEM121"/>
</dbReference>
<comment type="caution">
    <text evidence="3">The sequence shown here is derived from an EMBL/GenBank/DDBJ whole genome shotgun (WGS) entry which is preliminary data.</text>
</comment>
<keyword evidence="4" id="KW-1185">Reference proteome</keyword>
<feature type="transmembrane region" description="Helical" evidence="2">
    <location>
        <begin position="95"/>
        <end position="118"/>
    </location>
</feature>
<feature type="transmembrane region" description="Helical" evidence="2">
    <location>
        <begin position="209"/>
        <end position="228"/>
    </location>
</feature>
<feature type="transmembrane region" description="Helical" evidence="2">
    <location>
        <begin position="240"/>
        <end position="263"/>
    </location>
</feature>
<feature type="transmembrane region" description="Helical" evidence="2">
    <location>
        <begin position="124"/>
        <end position="147"/>
    </location>
</feature>
<dbReference type="PANTHER" id="PTHR47399">
    <property type="entry name" value="TRANSMEMBRANE PROTEIN 121B"/>
    <property type="match status" value="1"/>
</dbReference>
<evidence type="ECO:0000256" key="1">
    <source>
        <dbReference type="ARBA" id="ARBA00007711"/>
    </source>
</evidence>
<accession>A0A0B2VRB3</accession>
<dbReference type="InterPro" id="IPR026624">
    <property type="entry name" value="CECR6"/>
</dbReference>
<evidence type="ECO:0000313" key="3">
    <source>
        <dbReference type="EMBL" id="KHN83570.1"/>
    </source>
</evidence>
<dbReference type="Proteomes" id="UP000031036">
    <property type="component" value="Unassembled WGS sequence"/>
</dbReference>
<dbReference type="AlphaFoldDB" id="A0A0B2VRB3"/>
<dbReference type="Pfam" id="PF14997">
    <property type="entry name" value="CECR6_TMEM121"/>
    <property type="match status" value="1"/>
</dbReference>
<dbReference type="PANTHER" id="PTHR47399:SF1">
    <property type="entry name" value="TRANSMEMBRANE PROTEIN 121B"/>
    <property type="match status" value="1"/>
</dbReference>
<name>A0A0B2VRB3_TOXCA</name>
<proteinExistence type="inferred from homology"/>
<feature type="transmembrane region" description="Helical" evidence="2">
    <location>
        <begin position="275"/>
        <end position="296"/>
    </location>
</feature>
<keyword evidence="2" id="KW-0812">Transmembrane</keyword>
<comment type="similarity">
    <text evidence="1">Belongs to the TMEM121 family.</text>
</comment>
<feature type="transmembrane region" description="Helical" evidence="2">
    <location>
        <begin position="168"/>
        <end position="189"/>
    </location>
</feature>
<dbReference type="OMA" id="VFMFKNV"/>
<gene>
    <name evidence="3" type="ORF">Tcan_18760</name>
</gene>